<reference evidence="3" key="1">
    <citation type="journal article" date="2019" name="Nat. Commun.">
        <title>The genome of broomcorn millet.</title>
        <authorList>
            <person name="Zou C."/>
            <person name="Miki D."/>
            <person name="Li D."/>
            <person name="Tang Q."/>
            <person name="Xiao L."/>
            <person name="Rajput S."/>
            <person name="Deng P."/>
            <person name="Jia W."/>
            <person name="Huang R."/>
            <person name="Zhang M."/>
            <person name="Sun Y."/>
            <person name="Hu J."/>
            <person name="Fu X."/>
            <person name="Schnable P.S."/>
            <person name="Li F."/>
            <person name="Zhang H."/>
            <person name="Feng B."/>
            <person name="Zhu X."/>
            <person name="Liu R."/>
            <person name="Schnable J.C."/>
            <person name="Zhu J.-K."/>
            <person name="Zhang H."/>
        </authorList>
    </citation>
    <scope>NUCLEOTIDE SEQUENCE [LARGE SCALE GENOMIC DNA]</scope>
</reference>
<gene>
    <name evidence="2" type="ORF">C2845_PM14G02170</name>
</gene>
<dbReference type="EMBL" id="PQIB02000016">
    <property type="protein sequence ID" value="RLM60356.1"/>
    <property type="molecule type" value="Genomic_DNA"/>
</dbReference>
<proteinExistence type="predicted"/>
<feature type="region of interest" description="Disordered" evidence="1">
    <location>
        <begin position="1"/>
        <end position="20"/>
    </location>
</feature>
<keyword evidence="3" id="KW-1185">Reference proteome</keyword>
<protein>
    <submittedName>
        <fullName evidence="2">Uncharacterized protein</fullName>
    </submittedName>
</protein>
<name>A0A3L6PPW6_PANMI</name>
<organism evidence="2 3">
    <name type="scientific">Panicum miliaceum</name>
    <name type="common">Proso millet</name>
    <name type="synonym">Broomcorn millet</name>
    <dbReference type="NCBI Taxonomy" id="4540"/>
    <lineage>
        <taxon>Eukaryota</taxon>
        <taxon>Viridiplantae</taxon>
        <taxon>Streptophyta</taxon>
        <taxon>Embryophyta</taxon>
        <taxon>Tracheophyta</taxon>
        <taxon>Spermatophyta</taxon>
        <taxon>Magnoliopsida</taxon>
        <taxon>Liliopsida</taxon>
        <taxon>Poales</taxon>
        <taxon>Poaceae</taxon>
        <taxon>PACMAD clade</taxon>
        <taxon>Panicoideae</taxon>
        <taxon>Panicodae</taxon>
        <taxon>Paniceae</taxon>
        <taxon>Panicinae</taxon>
        <taxon>Panicum</taxon>
        <taxon>Panicum sect. Panicum</taxon>
    </lineage>
</organism>
<evidence type="ECO:0000313" key="2">
    <source>
        <dbReference type="EMBL" id="RLM60356.1"/>
    </source>
</evidence>
<accession>A0A3L6PPW6</accession>
<evidence type="ECO:0000256" key="1">
    <source>
        <dbReference type="SAM" id="MobiDB-lite"/>
    </source>
</evidence>
<dbReference type="AlphaFoldDB" id="A0A3L6PPW6"/>
<evidence type="ECO:0000313" key="3">
    <source>
        <dbReference type="Proteomes" id="UP000275267"/>
    </source>
</evidence>
<sequence length="172" mass="19438">MAVRSFRTTGARESSPKMPRPRRRLVYESLGLAGGQLDAHLREFHRGGGEGRESGVRRGRAHLTATEEAKEMRRPALLVAVVRFSSVQELRLRLRLIQSCFVVVVAGLRPCCLCQASTSLSLLRPRQLGWPWTAGQQLYARLSPMLPRPFAQCRIAIRQCSLLRNRLHQILT</sequence>
<dbReference type="Proteomes" id="UP000275267">
    <property type="component" value="Unassembled WGS sequence"/>
</dbReference>
<feature type="compositionally biased region" description="Polar residues" evidence="1">
    <location>
        <begin position="1"/>
        <end position="12"/>
    </location>
</feature>
<comment type="caution">
    <text evidence="2">The sequence shown here is derived from an EMBL/GenBank/DDBJ whole genome shotgun (WGS) entry which is preliminary data.</text>
</comment>